<keyword evidence="3 5" id="KW-0697">Rotamase</keyword>
<dbReference type="EMBL" id="JAHCMY010000004">
    <property type="protein sequence ID" value="MBS9524351.1"/>
    <property type="molecule type" value="Genomic_DNA"/>
</dbReference>
<dbReference type="Pfam" id="PF00254">
    <property type="entry name" value="FKBP_C"/>
    <property type="match status" value="1"/>
</dbReference>
<dbReference type="EC" id="5.2.1.8" evidence="6"/>
<keyword evidence="9" id="KW-1185">Reference proteome</keyword>
<evidence type="ECO:0000256" key="1">
    <source>
        <dbReference type="ARBA" id="ARBA00000971"/>
    </source>
</evidence>
<dbReference type="PROSITE" id="PS51257">
    <property type="entry name" value="PROKAR_LIPOPROTEIN"/>
    <property type="match status" value="1"/>
</dbReference>
<evidence type="ECO:0000256" key="4">
    <source>
        <dbReference type="ARBA" id="ARBA00023235"/>
    </source>
</evidence>
<dbReference type="PROSITE" id="PS50059">
    <property type="entry name" value="FKBP_PPIASE"/>
    <property type="match status" value="1"/>
</dbReference>
<evidence type="ECO:0000259" key="7">
    <source>
        <dbReference type="PROSITE" id="PS50059"/>
    </source>
</evidence>
<evidence type="ECO:0000256" key="6">
    <source>
        <dbReference type="RuleBase" id="RU003915"/>
    </source>
</evidence>
<dbReference type="Gene3D" id="3.10.50.40">
    <property type="match status" value="1"/>
</dbReference>
<dbReference type="AlphaFoldDB" id="A0AAP2CJI2"/>
<dbReference type="GO" id="GO:0003755">
    <property type="term" value="F:peptidyl-prolyl cis-trans isomerase activity"/>
    <property type="evidence" value="ECO:0007669"/>
    <property type="project" value="UniProtKB-UniRule"/>
</dbReference>
<comment type="similarity">
    <text evidence="2 6">Belongs to the FKBP-type PPIase family.</text>
</comment>
<reference evidence="8 9" key="1">
    <citation type="submission" date="2021-05" db="EMBL/GenBank/DDBJ databases">
        <authorList>
            <person name="Zhang Z.D."/>
            <person name="Osman G."/>
        </authorList>
    </citation>
    <scope>NUCLEOTIDE SEQUENCE [LARGE SCALE GENOMIC DNA]</scope>
    <source>
        <strain evidence="8 9">KCTC 32217</strain>
    </source>
</reference>
<dbReference type="SUPFAM" id="SSF54534">
    <property type="entry name" value="FKBP-like"/>
    <property type="match status" value="1"/>
</dbReference>
<evidence type="ECO:0000256" key="2">
    <source>
        <dbReference type="ARBA" id="ARBA00006577"/>
    </source>
</evidence>
<dbReference type="PANTHER" id="PTHR43811:SF19">
    <property type="entry name" value="39 KDA FK506-BINDING NUCLEAR PROTEIN"/>
    <property type="match status" value="1"/>
</dbReference>
<accession>A0AAP2CJI2</accession>
<evidence type="ECO:0000313" key="8">
    <source>
        <dbReference type="EMBL" id="MBS9524351.1"/>
    </source>
</evidence>
<evidence type="ECO:0000313" key="9">
    <source>
        <dbReference type="Proteomes" id="UP001319104"/>
    </source>
</evidence>
<protein>
    <recommendedName>
        <fullName evidence="6">Peptidyl-prolyl cis-trans isomerase</fullName>
        <ecNumber evidence="6">5.2.1.8</ecNumber>
    </recommendedName>
</protein>
<organism evidence="8 9">
    <name type="scientific">Litoribacter ruber</name>
    <dbReference type="NCBI Taxonomy" id="702568"/>
    <lineage>
        <taxon>Bacteria</taxon>
        <taxon>Pseudomonadati</taxon>
        <taxon>Bacteroidota</taxon>
        <taxon>Cytophagia</taxon>
        <taxon>Cytophagales</taxon>
        <taxon>Cyclobacteriaceae</taxon>
        <taxon>Litoribacter</taxon>
    </lineage>
</organism>
<sequence length="177" mass="20266">MLKRSFIWAVVAVFAFSCDQFEFGEQYDEMGNLTRDRERIENYLATNPYEYVEKIEDESGTVILIQEESTLNKPSTGSVIYTNYTGRLLDGTIFETTLENVAREHGLFDEEKVYEPDFFVLNSNQRIAGFSYGFRNLRSGSKAVLIIPSPHAYRDRDQGPIPANSVLVFEVDFLGMD</sequence>
<proteinExistence type="inferred from homology"/>
<dbReference type="InterPro" id="IPR001179">
    <property type="entry name" value="PPIase_FKBP_dom"/>
</dbReference>
<feature type="domain" description="PPIase FKBP-type" evidence="7">
    <location>
        <begin position="77"/>
        <end position="177"/>
    </location>
</feature>
<comment type="caution">
    <text evidence="8">The sequence shown here is derived from an EMBL/GenBank/DDBJ whole genome shotgun (WGS) entry which is preliminary data.</text>
</comment>
<evidence type="ECO:0000256" key="3">
    <source>
        <dbReference type="ARBA" id="ARBA00023110"/>
    </source>
</evidence>
<dbReference type="Proteomes" id="UP001319104">
    <property type="component" value="Unassembled WGS sequence"/>
</dbReference>
<keyword evidence="4 5" id="KW-0413">Isomerase</keyword>
<dbReference type="PANTHER" id="PTHR43811">
    <property type="entry name" value="FKBP-TYPE PEPTIDYL-PROLYL CIS-TRANS ISOMERASE FKPA"/>
    <property type="match status" value="1"/>
</dbReference>
<name>A0AAP2CJI2_9BACT</name>
<dbReference type="InterPro" id="IPR046357">
    <property type="entry name" value="PPIase_dom_sf"/>
</dbReference>
<gene>
    <name evidence="8" type="ORF">KI659_10020</name>
</gene>
<evidence type="ECO:0000256" key="5">
    <source>
        <dbReference type="PROSITE-ProRule" id="PRU00277"/>
    </source>
</evidence>
<comment type="catalytic activity">
    <reaction evidence="1 5 6">
        <text>[protein]-peptidylproline (omega=180) = [protein]-peptidylproline (omega=0)</text>
        <dbReference type="Rhea" id="RHEA:16237"/>
        <dbReference type="Rhea" id="RHEA-COMP:10747"/>
        <dbReference type="Rhea" id="RHEA-COMP:10748"/>
        <dbReference type="ChEBI" id="CHEBI:83833"/>
        <dbReference type="ChEBI" id="CHEBI:83834"/>
        <dbReference type="EC" id="5.2.1.8"/>
    </reaction>
</comment>